<dbReference type="InterPro" id="IPR002178">
    <property type="entry name" value="PTS_EIIA_type-2_dom"/>
</dbReference>
<dbReference type="GO" id="GO:0006355">
    <property type="term" value="P:regulation of DNA-templated transcription"/>
    <property type="evidence" value="ECO:0007669"/>
    <property type="project" value="InterPro"/>
</dbReference>
<dbReference type="InterPro" id="IPR050661">
    <property type="entry name" value="BglG_antiterminators"/>
</dbReference>
<dbReference type="PANTHER" id="PTHR30185:SF13">
    <property type="entry name" value="LICABCH OPERON REGULATOR-RELATED"/>
    <property type="match status" value="1"/>
</dbReference>
<dbReference type="SUPFAM" id="SSF63520">
    <property type="entry name" value="PTS-regulatory domain, PRD"/>
    <property type="match status" value="1"/>
</dbReference>
<dbReference type="PROSITE" id="PS51094">
    <property type="entry name" value="PTS_EIIA_TYPE_2"/>
    <property type="match status" value="1"/>
</dbReference>
<feature type="domain" description="PTS EIIA type-2" evidence="3">
    <location>
        <begin position="484"/>
        <end position="623"/>
    </location>
</feature>
<evidence type="ECO:0000256" key="1">
    <source>
        <dbReference type="ARBA" id="ARBA00022679"/>
    </source>
</evidence>
<reference evidence="6 7" key="1">
    <citation type="submission" date="2014-08" db="EMBL/GenBank/DDBJ databases">
        <title>Clostridium innocuum, an unnegligible vancomycin-resistant pathogen causing extra-intestinal infections.</title>
        <authorList>
            <person name="Feng Y."/>
            <person name="Chiu C.-H."/>
        </authorList>
    </citation>
    <scope>NUCLEOTIDE SEQUENCE [LARGE SCALE GENOMIC DNA]</scope>
    <source>
        <strain evidence="6 7">AN88</strain>
    </source>
</reference>
<dbReference type="PANTHER" id="PTHR30185">
    <property type="entry name" value="CRYPTIC BETA-GLUCOSIDE BGL OPERON ANTITERMINATOR"/>
    <property type="match status" value="1"/>
</dbReference>
<dbReference type="EMBL" id="JQIF01000131">
    <property type="protein sequence ID" value="KGJ51235.1"/>
    <property type="molecule type" value="Genomic_DNA"/>
</dbReference>
<feature type="domain" description="PRD" evidence="5">
    <location>
        <begin position="276"/>
        <end position="383"/>
    </location>
</feature>
<evidence type="ECO:0000313" key="6">
    <source>
        <dbReference type="EMBL" id="KGJ51235.1"/>
    </source>
</evidence>
<dbReference type="SUPFAM" id="SSF52794">
    <property type="entry name" value="PTS system IIB component-like"/>
    <property type="match status" value="1"/>
</dbReference>
<protein>
    <submittedName>
        <fullName evidence="6">Sugar lyase</fullName>
    </submittedName>
</protein>
<dbReference type="GO" id="GO:0009401">
    <property type="term" value="P:phosphoenolpyruvate-dependent sugar phosphotransferase system"/>
    <property type="evidence" value="ECO:0007669"/>
    <property type="project" value="InterPro"/>
</dbReference>
<dbReference type="InterPro" id="IPR036095">
    <property type="entry name" value="PTS_EIIB-like_sf"/>
</dbReference>
<evidence type="ECO:0000313" key="7">
    <source>
        <dbReference type="Proteomes" id="UP000030008"/>
    </source>
</evidence>
<dbReference type="CDD" id="cd05568">
    <property type="entry name" value="PTS_IIB_bgl_like"/>
    <property type="match status" value="1"/>
</dbReference>
<dbReference type="SUPFAM" id="SSF55804">
    <property type="entry name" value="Phoshotransferase/anion transport protein"/>
    <property type="match status" value="1"/>
</dbReference>
<dbReference type="Gene3D" id="3.40.930.10">
    <property type="entry name" value="Mannitol-specific EII, Chain A"/>
    <property type="match status" value="1"/>
</dbReference>
<sequence>MREKRILEELMHADQYCSLEHFSRQLQVSTRTISNDIKYLMQDGERNGFRIHLKRRFGYYLEITAPQKFKQYMQSDEDSMAISSKERVDTIIALLLLQSDYITQETIADTLAVSKSIIKVDMAKVEKALFEHSISLIKKAHYGISLSCEGMMRKLYLLELQEKDNLYMKKTMDHYLSQQHIQHLEKRLIALLKQYRLNTNYIELKKIDLFLKVSVLLAEKGIESAGGVIDSSVHKQMAVELADVIQEIYQVTLSSGDICDIGNYLKQKTKPSDVYLYDEGLIQDIEVFLQDADEQYHTQFNSDVEFKKSLLAHVSLLLDRLHQSISFSNPLVHEISVKYPVIFNICIRFAGMLEEKYHVKTTQDEIGFIATHFAAHMEKELHHKLNLYHRIAIICSSGGGSAFLIKLKLETIFSSSNIETFSLLELDEVRSYEPDIIFTIKKLDEVFDVPIVLIKELLDDADIQKIKNMLETDASLVLQERSFTSLFRKNAFHIFQEGSYADMVSCMAAKLEQEGYCDPGYAASVKQREEVLSTVYNNGIAIPHPLEMCGRGNILSVGIVKQEASVHKLPVQVIFLVDLEKGDLKLHQNITRVLFEVMSDTALIEKLRCAESYEDFMKCISHLKF</sequence>
<dbReference type="GO" id="GO:0016829">
    <property type="term" value="F:lyase activity"/>
    <property type="evidence" value="ECO:0007669"/>
    <property type="project" value="UniProtKB-KW"/>
</dbReference>
<dbReference type="InterPro" id="IPR036634">
    <property type="entry name" value="PRD_sf"/>
</dbReference>
<dbReference type="Gene3D" id="1.10.1790.10">
    <property type="entry name" value="PRD domain"/>
    <property type="match status" value="1"/>
</dbReference>
<keyword evidence="6" id="KW-0456">Lyase</keyword>
<dbReference type="Gene3D" id="1.10.10.10">
    <property type="entry name" value="Winged helix-like DNA-binding domain superfamily/Winged helix DNA-binding domain"/>
    <property type="match status" value="2"/>
</dbReference>
<dbReference type="PROSITE" id="PS51099">
    <property type="entry name" value="PTS_EIIB_TYPE_2"/>
    <property type="match status" value="1"/>
</dbReference>
<feature type="domain" description="PTS EIIB type-2" evidence="4">
    <location>
        <begin position="389"/>
        <end position="478"/>
    </location>
</feature>
<dbReference type="InterPro" id="IPR013011">
    <property type="entry name" value="PTS_EIIB_2"/>
</dbReference>
<dbReference type="InterPro" id="IPR011608">
    <property type="entry name" value="PRD"/>
</dbReference>
<dbReference type="Gene3D" id="3.40.50.2300">
    <property type="match status" value="1"/>
</dbReference>
<dbReference type="Pfam" id="PF00874">
    <property type="entry name" value="PRD"/>
    <property type="match status" value="1"/>
</dbReference>
<keyword evidence="2" id="KW-0677">Repeat</keyword>
<evidence type="ECO:0000259" key="3">
    <source>
        <dbReference type="PROSITE" id="PS51094"/>
    </source>
</evidence>
<dbReference type="PROSITE" id="PS51372">
    <property type="entry name" value="PRD_2"/>
    <property type="match status" value="1"/>
</dbReference>
<gene>
    <name evidence="6" type="ORF">CIAN88_21425</name>
</gene>
<accession>A0A099I0I0</accession>
<dbReference type="InterPro" id="IPR013196">
    <property type="entry name" value="HTH_11"/>
</dbReference>
<comment type="caution">
    <text evidence="6">The sequence shown here is derived from an EMBL/GenBank/DDBJ whole genome shotgun (WGS) entry which is preliminary data.</text>
</comment>
<proteinExistence type="predicted"/>
<dbReference type="InterPro" id="IPR016152">
    <property type="entry name" value="PTrfase/Anion_transptr"/>
</dbReference>
<dbReference type="RefSeq" id="WP_044908137.1">
    <property type="nucleotide sequence ID" value="NZ_JQIF01000131.1"/>
</dbReference>
<dbReference type="Proteomes" id="UP000030008">
    <property type="component" value="Unassembled WGS sequence"/>
</dbReference>
<dbReference type="Pfam" id="PF08279">
    <property type="entry name" value="HTH_11"/>
    <property type="match status" value="1"/>
</dbReference>
<dbReference type="Pfam" id="PF00359">
    <property type="entry name" value="PTS_EIIA_2"/>
    <property type="match status" value="1"/>
</dbReference>
<dbReference type="InterPro" id="IPR036390">
    <property type="entry name" value="WH_DNA-bd_sf"/>
</dbReference>
<evidence type="ECO:0000259" key="4">
    <source>
        <dbReference type="PROSITE" id="PS51099"/>
    </source>
</evidence>
<organism evidence="6 7">
    <name type="scientific">Clostridium innocuum</name>
    <dbReference type="NCBI Taxonomy" id="1522"/>
    <lineage>
        <taxon>Bacteria</taxon>
        <taxon>Bacillati</taxon>
        <taxon>Bacillota</taxon>
        <taxon>Clostridia</taxon>
        <taxon>Eubacteriales</taxon>
        <taxon>Clostridiaceae</taxon>
        <taxon>Clostridium</taxon>
    </lineage>
</organism>
<dbReference type="AlphaFoldDB" id="A0A099I0I0"/>
<name>A0A099I0I0_CLOIN</name>
<evidence type="ECO:0000259" key="5">
    <source>
        <dbReference type="PROSITE" id="PS51372"/>
    </source>
</evidence>
<dbReference type="GO" id="GO:0008982">
    <property type="term" value="F:protein-N(PI)-phosphohistidine-sugar phosphotransferase activity"/>
    <property type="evidence" value="ECO:0007669"/>
    <property type="project" value="InterPro"/>
</dbReference>
<dbReference type="SUPFAM" id="SSF46785">
    <property type="entry name" value="Winged helix' DNA-binding domain"/>
    <property type="match status" value="1"/>
</dbReference>
<evidence type="ECO:0000256" key="2">
    <source>
        <dbReference type="ARBA" id="ARBA00022737"/>
    </source>
</evidence>
<dbReference type="InterPro" id="IPR036388">
    <property type="entry name" value="WH-like_DNA-bd_sf"/>
</dbReference>
<keyword evidence="1" id="KW-0808">Transferase</keyword>